<dbReference type="Gene3D" id="3.90.700.10">
    <property type="entry name" value="Succinate dehydrogenase/fumarate reductase flavoprotein, catalytic domain"/>
    <property type="match status" value="1"/>
</dbReference>
<dbReference type="PANTHER" id="PTHR11632">
    <property type="entry name" value="SUCCINATE DEHYDROGENASE 2 FLAVOPROTEIN SUBUNIT"/>
    <property type="match status" value="1"/>
</dbReference>
<dbReference type="NCBIfam" id="NF033516">
    <property type="entry name" value="transpos_IS3"/>
    <property type="match status" value="1"/>
</dbReference>
<evidence type="ECO:0000256" key="17">
    <source>
        <dbReference type="SAM" id="Coils"/>
    </source>
</evidence>
<evidence type="ECO:0000259" key="20">
    <source>
        <dbReference type="PROSITE" id="PS51085"/>
    </source>
</evidence>
<dbReference type="GO" id="GO:0051537">
    <property type="term" value="F:2 iron, 2 sulfur cluster binding"/>
    <property type="evidence" value="ECO:0007669"/>
    <property type="project" value="UniProtKB-KW"/>
</dbReference>
<dbReference type="CDD" id="cd00207">
    <property type="entry name" value="fer2"/>
    <property type="match status" value="1"/>
</dbReference>
<dbReference type="InterPro" id="IPR017896">
    <property type="entry name" value="4Fe4S_Fe-S-bd"/>
</dbReference>
<dbReference type="InterPro" id="IPR002514">
    <property type="entry name" value="Transposase_8"/>
</dbReference>
<proteinExistence type="inferred from homology"/>
<protein>
    <recommendedName>
        <fullName evidence="5">succinate dehydrogenase</fullName>
        <ecNumber evidence="5">1.3.5.1</ecNumber>
    </recommendedName>
</protein>
<evidence type="ECO:0000313" key="22">
    <source>
        <dbReference type="EMBL" id="CAI3971561.1"/>
    </source>
</evidence>
<dbReference type="PROSITE" id="PS51379">
    <property type="entry name" value="4FE4S_FER_2"/>
    <property type="match status" value="1"/>
</dbReference>
<dbReference type="InterPro" id="IPR006058">
    <property type="entry name" value="2Fe2S_fd_BS"/>
</dbReference>
<evidence type="ECO:0000259" key="21">
    <source>
        <dbReference type="PROSITE" id="PS51379"/>
    </source>
</evidence>
<dbReference type="SUPFAM" id="SSF53098">
    <property type="entry name" value="Ribonuclease H-like"/>
    <property type="match status" value="1"/>
</dbReference>
<name>A0A9P1BHI3_9DINO</name>
<evidence type="ECO:0000256" key="9">
    <source>
        <dbReference type="ARBA" id="ARBA00022714"/>
    </source>
</evidence>
<dbReference type="GO" id="GO:0004803">
    <property type="term" value="F:transposase activity"/>
    <property type="evidence" value="ECO:0007669"/>
    <property type="project" value="InterPro"/>
</dbReference>
<dbReference type="PROSITE" id="PS51085">
    <property type="entry name" value="2FE2S_FER_2"/>
    <property type="match status" value="1"/>
</dbReference>
<dbReference type="Pfam" id="PF13683">
    <property type="entry name" value="rve_3"/>
    <property type="match status" value="1"/>
</dbReference>
<feature type="domain" description="Integrase catalytic" evidence="19">
    <location>
        <begin position="1404"/>
        <end position="1565"/>
    </location>
</feature>
<dbReference type="InterPro" id="IPR009057">
    <property type="entry name" value="Homeodomain-like_sf"/>
</dbReference>
<keyword evidence="13" id="KW-0479">Metal-binding</keyword>
<evidence type="ECO:0000256" key="4">
    <source>
        <dbReference type="ARBA" id="ARBA00008040"/>
    </source>
</evidence>
<evidence type="ECO:0000256" key="13">
    <source>
        <dbReference type="ARBA" id="ARBA00023014"/>
    </source>
</evidence>
<dbReference type="SUPFAM" id="SSF46977">
    <property type="entry name" value="Succinate dehydrogenase/fumarate reductase flavoprotein C-terminal domain"/>
    <property type="match status" value="1"/>
</dbReference>
<dbReference type="FunFam" id="3.90.700.10:FF:000006">
    <property type="entry name" value="Succinate dehydrogenase flavoprotein subunit"/>
    <property type="match status" value="1"/>
</dbReference>
<dbReference type="NCBIfam" id="TIGR02046">
    <property type="entry name" value="sdhC_b558_fam"/>
    <property type="match status" value="1"/>
</dbReference>
<sequence length="1881" mass="209367">MLTSVARKTLMALTGLFLCVFLAVHLLGNLQLFLPQSKAQHQFNWYAGFLSELPVIEIAAYLTYVSILAHSIIAAVLAVRNRRSIGEGYRAQTPEKLAPWYSRFMGVLGTIILLFLIVHLSDFWFPFKTGADIGVDSEGHRDLFGLVVTEFQKGWKVILYVVGVLAVGFHLAHGFYSGFRSLGLSLPGYARWVRRFGYAFAIGVTAVNDGDSAGSSKETLAMSHGHISLDAKIPDGPIENKWSEYQARCRLVNKANRPHLQIIVIGTGLAGGGAAAALGELGYSVKAFSFHDSPRRAHSVAAQGGVNAAKNYQNDGDNVYRMFYDTVKGGDFRSREANVFRMAELSVDLIDTCVAQGVPFAREYGGVLGNRSFGGVQVERTFYAQGQTGQQLLLGTYAALNRQIKAGRVEMFNRHELLDVVVIDGRAAGVIVRDLVTGEIQRHSAHAVVLATGGYAKIYYLSTLAMGSNATAIWKAHKRGALMANPSLVQVHPTSLPPLGKHQSKLTLMSESLRNDGRIWVPARPGDNRPPGEIADAERDYYLERRYPAFGNLTPRDIASRAAKERIDAGHGVGPLKNAVYLDFRDAIEKHGRDVIASRYGNLFDMYEKITGINAYDEPMKIAPAAHFSMGGLWVDYELMTTITGLYALGECNFADHGANRLGANSLLQACVDGYFVLPCTIGNYLANDISQPPPATDRMEFDTAVQAAEESIRQLLSIQGSRSVDEFHRELGTILTDRCGIIRSADGLKSAIRDIQQLRSEFHEDVLVPGGSMAPNSELEKALRVQDYLELGELMCRDALDRDESCGMHFRVEHQSDDGEALRDDENFAHVAAWEHCSTGDPVCHRELLAFEFMKITFRIWLQDSPEAAGGFWTHVAEDIESDMSFLEALDHVNGQRIAEGQRAIEFDHDCREGICGTCGVVINGTPHGPLRATTTCQLHMRSFSDGDTITVEPFRARSFPVVRDLKVDRSSLDRISQSGGFISTNIRTAPEANSILIAREAAAAAFVAASCIGCGACVASCKNAAASLFTSAKVAHLSHLPQGRVEATKRVINMVQAMDDEGFGSCTNTEACEAVCPQEISTDHIARMNWEYNWARLKTLGGGRSTARMSLVCQVSEVASSRAGEDSAKLKENAGYGIANRSIGLPKAKTQLQDRTNLICSPHRTDEVSVEYARIMSRVKWTPVADGMPMRGGHFAAGVMKVFTHVSEETEMTTKRRKRHTPEQIVRKLRDADAMLNAGKDQAAVLQALEVSEATYLRWRNQYGGMKAEEAKRLKQLEDENRRLKELVAEKELDIKMLKHIAVFAVSERRACQVTDQPRSSQRYQPQSRDDEAALVKRMRELAAARPRFGYRRIAVLLRREDWEASNTRVLRLWRREGLKVPQKRRKKRYLGDSSQACHIQRAEHKDHVWCWDFVFDRTEAGSPLKWLSIVDEYTRECLALKVDRSITSEDVIDSLAELFAMRGVPGAIRSDNGPEFVAGAIRRWLKQVDVETHYVAPGSPWENGYAESFHSRLRDEFLEMEMFESLAAARKLTTAWRKDYNDVRPHSSLGYATPSEFATRCVCSSYTSCALQCGIWYVSKVHGPGAREGVVIVEPPLAEAAQSGDIIYTPPAKKNGGSHVELVTEVVRNEAGKVTHVRIEESRPQTTSNRLRSAEEFEAQLASRNRLLYRIIDHDAWRGHNKAESFLFPNYEDDSATPRINRALLLDRGDWVPYHNGQPVKINIMDRDNRGIQTLVIKRDGETVEEIEHIDKGVLERSFDTCGDYTAHCVMKDGSLSQACEFAVCELDFDHLSKAVPRGREWEITFTSENMDAIILYFKNLADGSDEHNVFITEEDRKTGKVAIPASVTHNASNMQVWLVGENQYGRLKQRQDIRVTN</sequence>
<dbReference type="EMBL" id="CAMXCT010000001">
    <property type="protein sequence ID" value="CAI3971561.1"/>
    <property type="molecule type" value="Genomic_DNA"/>
</dbReference>
<dbReference type="FunFam" id="3.50.50.60:FF:000009">
    <property type="entry name" value="Succinate dehydrogenase flavoprotein subunit"/>
    <property type="match status" value="1"/>
</dbReference>
<dbReference type="InterPro" id="IPR037099">
    <property type="entry name" value="Fum_R/Succ_DH_flav-like_C_sf"/>
</dbReference>
<dbReference type="InterPro" id="IPR001041">
    <property type="entry name" value="2Fe-2S_ferredoxin-type"/>
</dbReference>
<dbReference type="Pfam" id="PF00890">
    <property type="entry name" value="FAD_binding_2"/>
    <property type="match status" value="1"/>
</dbReference>
<dbReference type="InterPro" id="IPR036397">
    <property type="entry name" value="RNaseH_sf"/>
</dbReference>
<organism evidence="22">
    <name type="scientific">Cladocopium goreaui</name>
    <dbReference type="NCBI Taxonomy" id="2562237"/>
    <lineage>
        <taxon>Eukaryota</taxon>
        <taxon>Sar</taxon>
        <taxon>Alveolata</taxon>
        <taxon>Dinophyceae</taxon>
        <taxon>Suessiales</taxon>
        <taxon>Symbiodiniaceae</taxon>
        <taxon>Cladocopium</taxon>
    </lineage>
</organism>
<keyword evidence="8" id="KW-0285">Flavoprotein</keyword>
<dbReference type="Pfam" id="PF02910">
    <property type="entry name" value="Succ_DH_flav_C"/>
    <property type="match status" value="1"/>
</dbReference>
<dbReference type="InterPro" id="IPR036010">
    <property type="entry name" value="2Fe-2S_ferredoxin-like_sf"/>
</dbReference>
<keyword evidence="11" id="KW-0249">Electron transport</keyword>
<feature type="domain" description="4Fe-4S ferredoxin-type" evidence="21">
    <location>
        <begin position="1004"/>
        <end position="1033"/>
    </location>
</feature>
<dbReference type="InterPro" id="IPR030664">
    <property type="entry name" value="SdhA/FrdA/AprA"/>
</dbReference>
<comment type="cofactor">
    <cofactor evidence="1">
        <name>FAD</name>
        <dbReference type="ChEBI" id="CHEBI:57692"/>
    </cofactor>
</comment>
<dbReference type="InterPro" id="IPR011138">
    <property type="entry name" value="Cytochrome_b-558"/>
</dbReference>
<keyword evidence="13" id="KW-0408">Iron</keyword>
<evidence type="ECO:0000256" key="12">
    <source>
        <dbReference type="ARBA" id="ARBA00023002"/>
    </source>
</evidence>
<dbReference type="Pfam" id="PF13085">
    <property type="entry name" value="Fer2_3"/>
    <property type="match status" value="1"/>
</dbReference>
<comment type="subcellular location">
    <subcellularLocation>
        <location evidence="2">Cell membrane</location>
        <topology evidence="2">Peripheral membrane protein</topology>
        <orientation evidence="2">Cytoplasmic side</orientation>
    </subcellularLocation>
</comment>
<feature type="domain" description="2Fe-2S ferredoxin-type" evidence="20">
    <location>
        <begin position="855"/>
        <end position="957"/>
    </location>
</feature>
<evidence type="ECO:0000256" key="15">
    <source>
        <dbReference type="ARBA" id="ARBA00049220"/>
    </source>
</evidence>
<feature type="transmembrane region" description="Helical" evidence="18">
    <location>
        <begin position="100"/>
        <end position="120"/>
    </location>
</feature>
<dbReference type="OrthoDB" id="71672at2759"/>
<dbReference type="SUPFAM" id="SSF81343">
    <property type="entry name" value="Fumarate reductase respiratory complex transmembrane subunits"/>
    <property type="match status" value="1"/>
</dbReference>
<feature type="active site" description="Proton acceptor" evidence="16">
    <location>
        <position position="556"/>
    </location>
</feature>
<feature type="transmembrane region" description="Helical" evidence="18">
    <location>
        <begin position="260"/>
        <end position="279"/>
    </location>
</feature>
<dbReference type="GO" id="GO:0015074">
    <property type="term" value="P:DNA integration"/>
    <property type="evidence" value="ECO:0007669"/>
    <property type="project" value="InterPro"/>
</dbReference>
<evidence type="ECO:0000313" key="24">
    <source>
        <dbReference type="Proteomes" id="UP001152797"/>
    </source>
</evidence>
<keyword evidence="6" id="KW-0813">Transport</keyword>
<reference evidence="23 24" key="2">
    <citation type="submission" date="2024-05" db="EMBL/GenBank/DDBJ databases">
        <authorList>
            <person name="Chen Y."/>
            <person name="Shah S."/>
            <person name="Dougan E. K."/>
            <person name="Thang M."/>
            <person name="Chan C."/>
        </authorList>
    </citation>
    <scope>NUCLEOTIDE SEQUENCE [LARGE SCALE GENOMIC DNA]</scope>
</reference>
<dbReference type="InterPro" id="IPR034804">
    <property type="entry name" value="SQR/QFR_C/D"/>
</dbReference>
<dbReference type="Gene3D" id="3.10.20.30">
    <property type="match status" value="1"/>
</dbReference>
<evidence type="ECO:0000256" key="5">
    <source>
        <dbReference type="ARBA" id="ARBA00012792"/>
    </source>
</evidence>
<dbReference type="NCBIfam" id="NF005746">
    <property type="entry name" value="PRK07570.1"/>
    <property type="match status" value="1"/>
</dbReference>
<dbReference type="InterPro" id="IPR003953">
    <property type="entry name" value="FAD-dep_OxRdtase_2_FAD-bd"/>
</dbReference>
<dbReference type="InterPro" id="IPR048020">
    <property type="entry name" value="Transpos_IS3"/>
</dbReference>
<dbReference type="SUPFAM" id="SSF51905">
    <property type="entry name" value="FAD/NAD(P)-binding domain"/>
    <property type="match status" value="1"/>
</dbReference>
<dbReference type="GO" id="GO:0009061">
    <property type="term" value="P:anaerobic respiration"/>
    <property type="evidence" value="ECO:0007669"/>
    <property type="project" value="TreeGrafter"/>
</dbReference>
<dbReference type="GO" id="GO:0009055">
    <property type="term" value="F:electron transfer activity"/>
    <property type="evidence" value="ECO:0007669"/>
    <property type="project" value="InterPro"/>
</dbReference>
<keyword evidence="9" id="KW-0001">2Fe-2S</keyword>
<dbReference type="Pfam" id="PF01527">
    <property type="entry name" value="HTH_Tnp_1"/>
    <property type="match status" value="1"/>
</dbReference>
<keyword evidence="14 18" id="KW-0472">Membrane</keyword>
<dbReference type="GO" id="GO:0050660">
    <property type="term" value="F:flavin adenine dinucleotide binding"/>
    <property type="evidence" value="ECO:0007669"/>
    <property type="project" value="TreeGrafter"/>
</dbReference>
<keyword evidence="12" id="KW-0560">Oxidoreductase</keyword>
<evidence type="ECO:0000256" key="3">
    <source>
        <dbReference type="ARBA" id="ARBA00005163"/>
    </source>
</evidence>
<dbReference type="InterPro" id="IPR012337">
    <property type="entry name" value="RNaseH-like_sf"/>
</dbReference>
<feature type="coiled-coil region" evidence="17">
    <location>
        <begin position="1269"/>
        <end position="1296"/>
    </location>
</feature>
<dbReference type="EMBL" id="CAMXCT030000001">
    <property type="protein sequence ID" value="CAL4758873.1"/>
    <property type="molecule type" value="Genomic_DNA"/>
</dbReference>
<dbReference type="InterPro" id="IPR011280">
    <property type="entry name" value="Succ_DH/Fum_Rdt_flav_su"/>
</dbReference>
<dbReference type="GO" id="GO:0008177">
    <property type="term" value="F:succinate dehydrogenase (quinone) activity"/>
    <property type="evidence" value="ECO:0007669"/>
    <property type="project" value="UniProtKB-EC"/>
</dbReference>
<evidence type="ECO:0000256" key="7">
    <source>
        <dbReference type="ARBA" id="ARBA00022475"/>
    </source>
</evidence>
<comment type="caution">
    <text evidence="22">The sequence shown here is derived from an EMBL/GenBank/DDBJ whole genome shotgun (WGS) entry which is preliminary data.</text>
</comment>
<reference evidence="22" key="1">
    <citation type="submission" date="2022-10" db="EMBL/GenBank/DDBJ databases">
        <authorList>
            <person name="Chen Y."/>
            <person name="Dougan E. K."/>
            <person name="Chan C."/>
            <person name="Rhodes N."/>
            <person name="Thang M."/>
        </authorList>
    </citation>
    <scope>NUCLEOTIDE SEQUENCE</scope>
</reference>
<dbReference type="Gene3D" id="3.30.420.10">
    <property type="entry name" value="Ribonuclease H-like superfamily/Ribonuclease H"/>
    <property type="match status" value="1"/>
</dbReference>
<dbReference type="Proteomes" id="UP001152797">
    <property type="component" value="Unassembled WGS sequence"/>
</dbReference>
<keyword evidence="18" id="KW-1133">Transmembrane helix</keyword>
<evidence type="ECO:0000256" key="16">
    <source>
        <dbReference type="PIRSR" id="PIRSR630664-50"/>
    </source>
</evidence>
<evidence type="ECO:0000256" key="8">
    <source>
        <dbReference type="ARBA" id="ARBA00022630"/>
    </source>
</evidence>
<keyword evidence="7" id="KW-1003">Cell membrane</keyword>
<dbReference type="InterPro" id="IPR025192">
    <property type="entry name" value="Succ_DH/fum_Rdtase_N"/>
</dbReference>
<dbReference type="Pfam" id="PF13276">
    <property type="entry name" value="HTH_21"/>
    <property type="match status" value="1"/>
</dbReference>
<keyword evidence="13" id="KW-0411">Iron-sulfur</keyword>
<comment type="pathway">
    <text evidence="3">Carbohydrate metabolism; tricarboxylic acid cycle.</text>
</comment>
<dbReference type="EC" id="1.3.5.1" evidence="5"/>
<evidence type="ECO:0000256" key="2">
    <source>
        <dbReference type="ARBA" id="ARBA00004413"/>
    </source>
</evidence>
<accession>A0A9P1BHI3</accession>
<keyword evidence="18" id="KW-0812">Transmembrane</keyword>
<dbReference type="Gene3D" id="3.50.50.60">
    <property type="entry name" value="FAD/NAD(P)-binding domain"/>
    <property type="match status" value="1"/>
</dbReference>
<dbReference type="GO" id="GO:0003677">
    <property type="term" value="F:DNA binding"/>
    <property type="evidence" value="ECO:0007669"/>
    <property type="project" value="InterPro"/>
</dbReference>
<evidence type="ECO:0000259" key="19">
    <source>
        <dbReference type="PROSITE" id="PS50994"/>
    </source>
</evidence>
<dbReference type="Gene3D" id="1.20.1300.10">
    <property type="entry name" value="Fumarate reductase/succinate dehydrogenase, transmembrane subunit"/>
    <property type="match status" value="1"/>
</dbReference>
<dbReference type="NCBIfam" id="NF005749">
    <property type="entry name" value="PRK07573.1"/>
    <property type="match status" value="1"/>
</dbReference>
<dbReference type="InterPro" id="IPR012675">
    <property type="entry name" value="Beta-grasp_dom_sf"/>
</dbReference>
<dbReference type="GO" id="GO:0006313">
    <property type="term" value="P:DNA transposition"/>
    <property type="evidence" value="ECO:0007669"/>
    <property type="project" value="InterPro"/>
</dbReference>
<gene>
    <name evidence="22" type="ORF">C1SCF055_LOCUS151</name>
</gene>
<dbReference type="GO" id="GO:0005886">
    <property type="term" value="C:plasma membrane"/>
    <property type="evidence" value="ECO:0007669"/>
    <property type="project" value="UniProtKB-SubCell"/>
</dbReference>
<dbReference type="Gene3D" id="1.10.1060.10">
    <property type="entry name" value="Alpha-helical ferredoxin"/>
    <property type="match status" value="1"/>
</dbReference>
<dbReference type="PROSITE" id="PS00197">
    <property type="entry name" value="2FE2S_FER_1"/>
    <property type="match status" value="1"/>
</dbReference>
<feature type="transmembrane region" description="Helical" evidence="18">
    <location>
        <begin position="58"/>
        <end position="79"/>
    </location>
</feature>
<evidence type="ECO:0000313" key="23">
    <source>
        <dbReference type="EMBL" id="CAL4758873.1"/>
    </source>
</evidence>
<evidence type="ECO:0000256" key="11">
    <source>
        <dbReference type="ARBA" id="ARBA00022982"/>
    </source>
</evidence>
<evidence type="ECO:0000256" key="1">
    <source>
        <dbReference type="ARBA" id="ARBA00001974"/>
    </source>
</evidence>
<evidence type="ECO:0000256" key="14">
    <source>
        <dbReference type="ARBA" id="ARBA00023136"/>
    </source>
</evidence>
<dbReference type="PANTHER" id="PTHR11632:SF53">
    <property type="entry name" value="SUCCINATE DEHYDROGENASE FLAVOPROTEIN SUBUNIT"/>
    <property type="match status" value="1"/>
</dbReference>
<dbReference type="EMBL" id="CAMXCT020000001">
    <property type="protein sequence ID" value="CAL1124936.1"/>
    <property type="molecule type" value="Genomic_DNA"/>
</dbReference>
<dbReference type="SUPFAM" id="SSF56425">
    <property type="entry name" value="Succinate dehydrogenase/fumarate reductase flavoprotein, catalytic domain"/>
    <property type="match status" value="1"/>
</dbReference>
<comment type="catalytic activity">
    <reaction evidence="15">
        <text>a quinone + succinate = fumarate + a quinol</text>
        <dbReference type="Rhea" id="RHEA:40523"/>
        <dbReference type="ChEBI" id="CHEBI:24646"/>
        <dbReference type="ChEBI" id="CHEBI:29806"/>
        <dbReference type="ChEBI" id="CHEBI:30031"/>
        <dbReference type="ChEBI" id="CHEBI:132124"/>
        <dbReference type="EC" id="1.3.5.1"/>
    </reaction>
</comment>
<dbReference type="Gene3D" id="1.20.58.100">
    <property type="entry name" value="Fumarate reductase/succinate dehydrogenase flavoprotein-like, C-terminal domain"/>
    <property type="match status" value="1"/>
</dbReference>
<feature type="transmembrane region" description="Helical" evidence="18">
    <location>
        <begin position="157"/>
        <end position="176"/>
    </location>
</feature>
<dbReference type="InterPro" id="IPR009051">
    <property type="entry name" value="Helical_ferredxn"/>
</dbReference>
<evidence type="ECO:0000256" key="10">
    <source>
        <dbReference type="ARBA" id="ARBA00022827"/>
    </source>
</evidence>
<dbReference type="CDD" id="cd03498">
    <property type="entry name" value="SQR_TypeB_2_TM"/>
    <property type="match status" value="1"/>
</dbReference>
<dbReference type="InterPro" id="IPR025948">
    <property type="entry name" value="HTH-like_dom"/>
</dbReference>
<dbReference type="InterPro" id="IPR036188">
    <property type="entry name" value="FAD/NAD-bd_sf"/>
</dbReference>
<keyword evidence="17" id="KW-0175">Coiled coil</keyword>
<dbReference type="PROSITE" id="PS50994">
    <property type="entry name" value="INTEGRASE"/>
    <property type="match status" value="1"/>
</dbReference>
<dbReference type="SUPFAM" id="SSF46548">
    <property type="entry name" value="alpha-helical ferredoxin"/>
    <property type="match status" value="1"/>
</dbReference>
<evidence type="ECO:0000256" key="6">
    <source>
        <dbReference type="ARBA" id="ARBA00022448"/>
    </source>
</evidence>
<dbReference type="FunFam" id="1.20.58.100:FF:000003">
    <property type="entry name" value="Succinate dehydrogenase flavoprotein subunit"/>
    <property type="match status" value="1"/>
</dbReference>
<keyword evidence="24" id="KW-1185">Reference proteome</keyword>
<dbReference type="Pfam" id="PF13183">
    <property type="entry name" value="Fer4_8"/>
    <property type="match status" value="1"/>
</dbReference>
<dbReference type="InterPro" id="IPR001584">
    <property type="entry name" value="Integrase_cat-core"/>
</dbReference>
<comment type="similarity">
    <text evidence="4">Belongs to the FAD-dependent oxidoreductase 2 family. FRD/SDH subfamily.</text>
</comment>
<dbReference type="SUPFAM" id="SSF54292">
    <property type="entry name" value="2Fe-2S ferredoxin-like"/>
    <property type="match status" value="1"/>
</dbReference>
<dbReference type="InterPro" id="IPR027477">
    <property type="entry name" value="Succ_DH/fumarate_Rdtase_cat_sf"/>
</dbReference>
<keyword evidence="10" id="KW-0274">FAD</keyword>
<evidence type="ECO:0000256" key="18">
    <source>
        <dbReference type="SAM" id="Phobius"/>
    </source>
</evidence>
<dbReference type="NCBIfam" id="TIGR01811">
    <property type="entry name" value="sdhA_Bsu"/>
    <property type="match status" value="1"/>
</dbReference>
<dbReference type="SUPFAM" id="SSF46689">
    <property type="entry name" value="Homeodomain-like"/>
    <property type="match status" value="1"/>
</dbReference>
<dbReference type="InterPro" id="IPR015939">
    <property type="entry name" value="Fum_Rdtase/Succ_DH_flav-like_C"/>
</dbReference>